<dbReference type="Pfam" id="PF00353">
    <property type="entry name" value="HemolysinCabind"/>
    <property type="match status" value="2"/>
</dbReference>
<feature type="compositionally biased region" description="Low complexity" evidence="2">
    <location>
        <begin position="9"/>
        <end position="19"/>
    </location>
</feature>
<protein>
    <submittedName>
        <fullName evidence="4">Hemolysin type calcium binding protein</fullName>
    </submittedName>
</protein>
<accession>A0A4R7BGF7</accession>
<feature type="domain" description="Haemolysin-type calcium binding-related" evidence="3">
    <location>
        <begin position="238"/>
        <end position="274"/>
    </location>
</feature>
<feature type="compositionally biased region" description="Acidic residues" evidence="2">
    <location>
        <begin position="163"/>
        <end position="176"/>
    </location>
</feature>
<dbReference type="EMBL" id="SNZP01000001">
    <property type="protein sequence ID" value="TDR82806.1"/>
    <property type="molecule type" value="Genomic_DNA"/>
</dbReference>
<organism evidence="4 5">
    <name type="scientific">Paludibacterium purpuratum</name>
    <dbReference type="NCBI Taxonomy" id="1144873"/>
    <lineage>
        <taxon>Bacteria</taxon>
        <taxon>Pseudomonadati</taxon>
        <taxon>Pseudomonadota</taxon>
        <taxon>Betaproteobacteria</taxon>
        <taxon>Neisseriales</taxon>
        <taxon>Chromobacteriaceae</taxon>
        <taxon>Paludibacterium</taxon>
    </lineage>
</organism>
<dbReference type="InterPro" id="IPR011049">
    <property type="entry name" value="Serralysin-like_metalloprot_C"/>
</dbReference>
<evidence type="ECO:0000259" key="3">
    <source>
        <dbReference type="Pfam" id="PF06594"/>
    </source>
</evidence>
<dbReference type="GO" id="GO:0005509">
    <property type="term" value="F:calcium ion binding"/>
    <property type="evidence" value="ECO:0007669"/>
    <property type="project" value="InterPro"/>
</dbReference>
<evidence type="ECO:0000256" key="2">
    <source>
        <dbReference type="SAM" id="MobiDB-lite"/>
    </source>
</evidence>
<proteinExistence type="predicted"/>
<feature type="region of interest" description="Disordered" evidence="2">
    <location>
        <begin position="1"/>
        <end position="32"/>
    </location>
</feature>
<feature type="region of interest" description="Disordered" evidence="2">
    <location>
        <begin position="306"/>
        <end position="326"/>
    </location>
</feature>
<dbReference type="AlphaFoldDB" id="A0A4R7BGF7"/>
<name>A0A4R7BGF7_9NEIS</name>
<evidence type="ECO:0000313" key="4">
    <source>
        <dbReference type="EMBL" id="TDR82806.1"/>
    </source>
</evidence>
<dbReference type="Pfam" id="PF06594">
    <property type="entry name" value="HCBP_related"/>
    <property type="match status" value="1"/>
</dbReference>
<sequence>MKTTHFHGSTAASSATQASRMKRSSLPATDSNGFDESGAHYFAYNYPRGVGDQIIIEREGEGAEDYLHLHDVTSNDVTVTRQGNDIILTVKPRHGNDGGTITITGMLDGETAGVEFISFSDGVQWTSRAEILRHLSTPTESDDTSPQTSRTKRSTDAATDGNENGDNDLSSGDDTDNILHGDQGNDTLKGGDGNDTYLYKRGDGSDIITEKDGEGFHDKLKFTDIRSDEVSISRQGNDVILTINGNGDTLALKDMLVGPSAGVESIQFSDTEWTSRREILGKLVTQAATDGADNLTGSDGLIGAGPHDLMQGRRGNDTMAGGTGNDTYRYKRGDGSDIIIEKDGEGFHDKVEFLDIQSDEVTVSRQGSDIILTIQTKQGGDGGTITIKGMLDGQHAGVESIKYTDVEWSSRREILGHLFTPSESDDTLSTTHGSRMKRSTGGEGMDDDSANHSPTAQESQDAHGGTTMLQTILTNETIASNDDAFSDDDVTWGASEYEELNRMLTSAETM</sequence>
<dbReference type="Proteomes" id="UP000295611">
    <property type="component" value="Unassembled WGS sequence"/>
</dbReference>
<evidence type="ECO:0000256" key="1">
    <source>
        <dbReference type="ARBA" id="ARBA00022837"/>
    </source>
</evidence>
<feature type="region of interest" description="Disordered" evidence="2">
    <location>
        <begin position="419"/>
        <end position="464"/>
    </location>
</feature>
<dbReference type="PRINTS" id="PR00313">
    <property type="entry name" value="CABNDNGRPT"/>
</dbReference>
<dbReference type="OrthoDB" id="8602163at2"/>
<gene>
    <name evidence="4" type="ORF">DFP86_101196</name>
</gene>
<dbReference type="RefSeq" id="WP_133678132.1">
    <property type="nucleotide sequence ID" value="NZ_SNZP01000001.1"/>
</dbReference>
<evidence type="ECO:0000313" key="5">
    <source>
        <dbReference type="Proteomes" id="UP000295611"/>
    </source>
</evidence>
<dbReference type="SUPFAM" id="SSF51120">
    <property type="entry name" value="beta-Roll"/>
    <property type="match status" value="2"/>
</dbReference>
<feature type="region of interest" description="Disordered" evidence="2">
    <location>
        <begin position="134"/>
        <end position="194"/>
    </location>
</feature>
<dbReference type="InterPro" id="IPR001343">
    <property type="entry name" value="Hemolysn_Ca-bd"/>
</dbReference>
<keyword evidence="5" id="KW-1185">Reference proteome</keyword>
<dbReference type="Gene3D" id="2.150.10.10">
    <property type="entry name" value="Serralysin-like metalloprotease, C-terminal"/>
    <property type="match status" value="2"/>
</dbReference>
<reference evidence="4 5" key="1">
    <citation type="submission" date="2019-03" db="EMBL/GenBank/DDBJ databases">
        <title>Genomic Encyclopedia of Type Strains, Phase III (KMG-III): the genomes of soil and plant-associated and newly described type strains.</title>
        <authorList>
            <person name="Whitman W."/>
        </authorList>
    </citation>
    <scope>NUCLEOTIDE SEQUENCE [LARGE SCALE GENOMIC DNA]</scope>
    <source>
        <strain evidence="4 5">CECT 8976</strain>
    </source>
</reference>
<keyword evidence="1" id="KW-0106">Calcium</keyword>
<feature type="compositionally biased region" description="Polar residues" evidence="2">
    <location>
        <begin position="136"/>
        <end position="149"/>
    </location>
</feature>
<comment type="caution">
    <text evidence="4">The sequence shown here is derived from an EMBL/GenBank/DDBJ whole genome shotgun (WGS) entry which is preliminary data.</text>
</comment>
<dbReference type="InterPro" id="IPR010566">
    <property type="entry name" value="Haemolys_ca-bd"/>
</dbReference>